<dbReference type="InterPro" id="IPR051258">
    <property type="entry name" value="Diverse_Substrate_Transporter"/>
</dbReference>
<evidence type="ECO:0000256" key="5">
    <source>
        <dbReference type="ARBA" id="ARBA00023136"/>
    </source>
</evidence>
<dbReference type="EMBL" id="JALLAZ020001848">
    <property type="protein sequence ID" value="KAL3761571.1"/>
    <property type="molecule type" value="Genomic_DNA"/>
</dbReference>
<feature type="region of interest" description="Disordered" evidence="6">
    <location>
        <begin position="1"/>
        <end position="21"/>
    </location>
</feature>
<evidence type="ECO:0000256" key="3">
    <source>
        <dbReference type="ARBA" id="ARBA00022692"/>
    </source>
</evidence>
<dbReference type="AlphaFoldDB" id="A0ABD3MHZ3"/>
<dbReference type="GO" id="GO:0005886">
    <property type="term" value="C:plasma membrane"/>
    <property type="evidence" value="ECO:0007669"/>
    <property type="project" value="UniProtKB-SubCell"/>
</dbReference>
<evidence type="ECO:0000256" key="6">
    <source>
        <dbReference type="SAM" id="MobiDB-lite"/>
    </source>
</evidence>
<proteinExistence type="predicted"/>
<keyword evidence="3 7" id="KW-0812">Transmembrane</keyword>
<evidence type="ECO:0008006" key="10">
    <source>
        <dbReference type="Google" id="ProtNLM"/>
    </source>
</evidence>
<evidence type="ECO:0000313" key="8">
    <source>
        <dbReference type="EMBL" id="KAL3761571.1"/>
    </source>
</evidence>
<feature type="transmembrane region" description="Helical" evidence="7">
    <location>
        <begin position="82"/>
        <end position="101"/>
    </location>
</feature>
<keyword evidence="5 7" id="KW-0472">Membrane</keyword>
<feature type="transmembrane region" description="Helical" evidence="7">
    <location>
        <begin position="113"/>
        <end position="134"/>
    </location>
</feature>
<evidence type="ECO:0000256" key="4">
    <source>
        <dbReference type="ARBA" id="ARBA00022989"/>
    </source>
</evidence>
<name>A0ABD3MHZ3_9STRA</name>
<protein>
    <recommendedName>
        <fullName evidence="10">EamA domain-containing protein</fullName>
    </recommendedName>
</protein>
<dbReference type="PANTHER" id="PTHR42920:SF23">
    <property type="entry name" value="EAMA DOMAIN-CONTAINING PROTEIN"/>
    <property type="match status" value="1"/>
</dbReference>
<dbReference type="Proteomes" id="UP001530315">
    <property type="component" value="Unassembled WGS sequence"/>
</dbReference>
<keyword evidence="4 7" id="KW-1133">Transmembrane helix</keyword>
<gene>
    <name evidence="8" type="ORF">ACHAW5_001879</name>
</gene>
<comment type="subcellular location">
    <subcellularLocation>
        <location evidence="1">Cell membrane</location>
        <topology evidence="1">Multi-pass membrane protein</topology>
    </subcellularLocation>
</comment>
<keyword evidence="2" id="KW-1003">Cell membrane</keyword>
<evidence type="ECO:0000256" key="2">
    <source>
        <dbReference type="ARBA" id="ARBA00022475"/>
    </source>
</evidence>
<organism evidence="8 9">
    <name type="scientific">Stephanodiscus triporus</name>
    <dbReference type="NCBI Taxonomy" id="2934178"/>
    <lineage>
        <taxon>Eukaryota</taxon>
        <taxon>Sar</taxon>
        <taxon>Stramenopiles</taxon>
        <taxon>Ochrophyta</taxon>
        <taxon>Bacillariophyta</taxon>
        <taxon>Coscinodiscophyceae</taxon>
        <taxon>Thalassiosirophycidae</taxon>
        <taxon>Stephanodiscales</taxon>
        <taxon>Stephanodiscaceae</taxon>
        <taxon>Stephanodiscus</taxon>
    </lineage>
</organism>
<accession>A0ABD3MHZ3</accession>
<evidence type="ECO:0000256" key="1">
    <source>
        <dbReference type="ARBA" id="ARBA00004651"/>
    </source>
</evidence>
<reference evidence="8 9" key="1">
    <citation type="submission" date="2024-10" db="EMBL/GenBank/DDBJ databases">
        <title>Updated reference genomes for cyclostephanoid diatoms.</title>
        <authorList>
            <person name="Roberts W.R."/>
            <person name="Alverson A.J."/>
        </authorList>
    </citation>
    <scope>NUCLEOTIDE SEQUENCE [LARGE SCALE GENOMIC DNA]</scope>
    <source>
        <strain evidence="8 9">AJA276-08</strain>
    </source>
</reference>
<evidence type="ECO:0000313" key="9">
    <source>
        <dbReference type="Proteomes" id="UP001530315"/>
    </source>
</evidence>
<evidence type="ECO:0000256" key="7">
    <source>
        <dbReference type="SAM" id="Phobius"/>
    </source>
</evidence>
<comment type="caution">
    <text evidence="8">The sequence shown here is derived from an EMBL/GenBank/DDBJ whole genome shotgun (WGS) entry which is preliminary data.</text>
</comment>
<keyword evidence="9" id="KW-1185">Reference proteome</keyword>
<sequence length="317" mass="33738">MNIAPISGVSQRNPRESPVSGCTGTIIQLYTTEIDATTTTRPFEIDLSSQTPQNDKSQVNVDTTGMPTQMLLRSAAESYHRGLATIGFITLLFASNSPALHSAFSKTSSMPPVLLINAAVTVVGLMGVVVASPLMKKLVPDPSKESFQTNAENSDAVADDSMASTKISSNNFIASILGPSAIAGAELGLWKTLGTTANIWGLSQTSSDHGAFLIQLTTLIVPLAQGLSGVPIPTRIWTAIGLALGGVFMFTQDPNQSDCASLHGDLLCASAAIFYATYDLRLFKWGKIVPTDELITTKMCWALTKHLVSFRKPLNMT</sequence>
<dbReference type="PANTHER" id="PTHR42920">
    <property type="entry name" value="OS03G0707200 PROTEIN-RELATED"/>
    <property type="match status" value="1"/>
</dbReference>